<dbReference type="CDD" id="cd00833">
    <property type="entry name" value="PKS"/>
    <property type="match status" value="1"/>
</dbReference>
<dbReference type="SMART" id="SM00825">
    <property type="entry name" value="PKS_KS"/>
    <property type="match status" value="1"/>
</dbReference>
<feature type="region of interest" description="N-terminal hotdog fold" evidence="7">
    <location>
        <begin position="953"/>
        <end position="1072"/>
    </location>
</feature>
<keyword evidence="4" id="KW-0521">NADP</keyword>
<dbReference type="Gene3D" id="3.90.180.10">
    <property type="entry name" value="Medium-chain alcohol dehydrogenases, catalytic domain"/>
    <property type="match status" value="1"/>
</dbReference>
<dbReference type="InterPro" id="IPR049900">
    <property type="entry name" value="PKS_mFAS_DH"/>
</dbReference>
<dbReference type="InterPro" id="IPR014030">
    <property type="entry name" value="Ketoacyl_synth_N"/>
</dbReference>
<feature type="active site" description="Proton acceptor; for dehydratase activity" evidence="7">
    <location>
        <position position="982"/>
    </location>
</feature>
<dbReference type="PROSITE" id="PS52019">
    <property type="entry name" value="PKS_MFAS_DH"/>
    <property type="match status" value="1"/>
</dbReference>
<dbReference type="SMART" id="SM00823">
    <property type="entry name" value="PKS_PP"/>
    <property type="match status" value="1"/>
</dbReference>
<dbReference type="InterPro" id="IPR016036">
    <property type="entry name" value="Malonyl_transacylase_ACP-bd"/>
</dbReference>
<sequence>MARINRFLSPPGFSSAATRGCSAPVKAGKSRGDLRPTGRRLSCISCASGGPPGWRRGSGGTMIRFAGRACRLPMAPNVEAFEELLYAGRSAVTEIPETRWRHAPFFHPVPGTPGRTYSFAAGVIDGIDQFDPAVFGISPREALYMDPQQRLFLQVVWEALEDACLKPSELAGRDIGVFAGASLMDYGTGLSHDPQAADSYIMSGSSLAVIANRVSHIFDWHGPSMTIDTACSSSLFALSAALQALEREEVEIAVVGATNALLIPNQFVGFAAARMLSPTGLCQAFGAGADGYVRGEGAVAFVLVRDEAGRRLSPRHRGRLLHVETNTSGRTVNIALPSEAAQFSLLQSAYQRAGIDPDALAFVEAHGTGTAVGDPVEAGALGRALGQRRSQPLPIGSVKSNIGHLEPAAGSAGLLKSLIALEKKRLPPSLHAARPNPAIAFDSLNLSVANEAVELGEGRLAGVSSFGFGGANAHAVIAADPPDPLTDPLPEAQTGDDARPVLLASAFCREALQQSLEESLSRAHGPDGAQNRRLHDEALHLRDLHPVRAAILSRDAEMARAAHAAFRAGKSHPALETAHATLRNAPPVFLFSGNGAQYAGMSLAAYEGSPAFRAEYDRIDRAWQRRSGWSLVEKLNAPDLATELKQAPVSQPLLFADQAATARALMAAGVQPAAVLGHSAGEVAAALTCGALDLDQAVRLIEARSMVQQALAGRGTMAALQLGAEEARAALADYGDPQIEIAAENSPRSVSLVGPREALEAFTRHARKVLRLACVPIRVDYPFHSSMQESLREALFDRLGVLKPGPEALPFHSSVTGGRVAGGDLDSFYWWRNMRQPVLFHRAMAAMAAEGRELFLEIGPDPVLAGYARDVLKEARGGLILPGLSRRDPASPDPIERLQARLLVHGAAMDRGKLAPRPEGPARELGHYPWQLKRFDATRTEPLMRTSGRQGYHPLLGIESAADAHQWQNEMDPDLQSVFADHRVGGQVLLPGTALVEMALAAAERGLGTREIALLDFDMLSALPLPPRSLSETRVELSGPERRLRVSSRPRWSREAWRLHASGRVARAEPDLAEVAPAPDPDVLPGDGQAHQVYRQAEEIGLSYGPGFRNLSHFRRPSEEVIEVLLQEARPEGYVPRDYLLDPVSTDAVLHGLIAALDQSRYADLGLGFVPVRVARLTLLRPGAKVMSGRITLTRRGERSLRAEVTLYDEGGEATATLHGVEMRALRLIQPVDFSAHAFGMDCVPLPRSTPRAPWGELPDMAAETGGDPLEEPALLLDALARRIAMDAMAEAGDAARPERAACLTPLLPASSADAMGAARPPAELPEADALLAGISAEYPSLVAECAALARLAEVLPDVLAGRADLPSEEQLFGRGVLQGLTQGSPLLQARARALAGRTMALLGDWPDAASPPRLLDVSESAPLVLSHLRNALPKAELWCLDDTCDAPVPPPLAGGIGRLASSHLKASGGFDMILGCGSGLRPVVSSERLAGLRAAMRPGALLLLSEQAPRPHVALLRLAGEQARETDPEAIHPPRLQAAEGLQEAAIAAGAEPFRVEAMPRGGGGSLLIHAKPAEPEEVSPTDAAPDLCDRLWSALGESEYCAALGQVETEDALFLVARPEADPEALRARILQFAKILRDAEAEGGREIWLIAPQGAAAAGLPAPDPAQAALWALARTAKNEYPACRIHAVDCGAAPAKDSLPMLLELVARGTDETELVLQDGTFAALRVRMGGDAPPPLTPALRLMPDPAGGLDRLAWRSAALPEPGPGEVRLKVEAVGLNYRDVMWSMGLLPEEALDGGFAGPTLGLECAGRIEALGEGVEGLQPGQLVASFGPSCLSSHMTTGAEWVAPLPEGISAEAGATMPVAFFTAWYALQHLGQLQPGETVLIHGAAGGVGFAAVQIAQWRGAKVIATAGTEAKRAYLRALGVDHVHSSRDLRFAEEIPSLAGGVDLVLNALAGEAMERSLALLNPFGRFLELGKVDFYANTGVGLRPLKENIAYHGVDIDRLLVARPELARSLFAEVMGLIREAALSPLPYRAFPGEEAQEAFRLMQRSGHIGKVVLHPPRTPTRARPEVPPIYRCDAESVTLIAGGGGGLGLELADRLVRNGARKLAVMGRSAVPGAEMREAMTRARDRGAEIRHLSCDITDRAALHTALAELRSWGPLSLVVNSAMVLKDMRLADLSEAALAQVMAAKITGTENLDLETRQDSLRNFVVFTSMATLIGNHGQGAYVAANAWAEALVRRRHAQGLPALAVGWGAITDAGYLTRDRETAQLLKRFGGGVEFGVRQALRALDQLLEPAQQITRDPVIWVSPMSWAAPAQSLRLLRAPTFGILQALGRQAGEGAEGDDLREAITALSPEAAVKRLTAFLGREIARILRVPEASLSASRPVSEFGVDSLMGVELGLAAQQALGDDIPLMAISDAQSMEEIAARMVAHIQGGGRGHALADLASQHLVSGGTEPAPPGQLAGAKAGDGKMEAAE</sequence>
<feature type="region of interest" description="Disordered" evidence="8">
    <location>
        <begin position="1"/>
        <end position="36"/>
    </location>
</feature>
<dbReference type="InterPro" id="IPR011032">
    <property type="entry name" value="GroES-like_sf"/>
</dbReference>
<keyword evidence="5" id="KW-0511">Multifunctional enzyme</keyword>
<keyword evidence="13" id="KW-1185">Reference proteome</keyword>
<dbReference type="Pfam" id="PF08659">
    <property type="entry name" value="KR"/>
    <property type="match status" value="1"/>
</dbReference>
<dbReference type="SMART" id="SM00826">
    <property type="entry name" value="PKS_DH"/>
    <property type="match status" value="1"/>
</dbReference>
<dbReference type="InterPro" id="IPR009081">
    <property type="entry name" value="PP-bd_ACP"/>
</dbReference>
<dbReference type="InterPro" id="IPR014043">
    <property type="entry name" value="Acyl_transferase_dom"/>
</dbReference>
<evidence type="ECO:0000259" key="11">
    <source>
        <dbReference type="PROSITE" id="PS52019"/>
    </source>
</evidence>
<evidence type="ECO:0000256" key="4">
    <source>
        <dbReference type="ARBA" id="ARBA00022857"/>
    </source>
</evidence>
<dbReference type="InterPro" id="IPR020807">
    <property type="entry name" value="PKS_DH"/>
</dbReference>
<protein>
    <recommendedName>
        <fullName evidence="14">Acyl transferase domain-containing protein</fullName>
    </recommendedName>
</protein>
<dbReference type="Gene3D" id="3.30.70.3290">
    <property type="match status" value="1"/>
</dbReference>
<dbReference type="Pfam" id="PF00107">
    <property type="entry name" value="ADH_zinc_N"/>
    <property type="match status" value="1"/>
</dbReference>
<dbReference type="InterPro" id="IPR013149">
    <property type="entry name" value="ADH-like_C"/>
</dbReference>
<dbReference type="Pfam" id="PF00109">
    <property type="entry name" value="ketoacyl-synt"/>
    <property type="match status" value="1"/>
</dbReference>
<dbReference type="Pfam" id="PF00550">
    <property type="entry name" value="PP-binding"/>
    <property type="match status" value="1"/>
</dbReference>
<reference evidence="12 13" key="1">
    <citation type="journal article" date="2018" name="Int. J. Syst. Evol. Microbiol.">
        <title>Pseudooceanicola lipolyticus sp. nov., a marine alphaproteobacterium, reclassification of Oceanicola flagellatus as Pseudooceanicola flagellatus comb. nov. and emended description of the genus Pseudooceanicola.</title>
        <authorList>
            <person name="Huang M.-M."/>
            <person name="Guo L.-L."/>
            <person name="Wu Y.-H."/>
            <person name="Lai Q.-L."/>
            <person name="Shao Z.-Z."/>
            <person name="Wang C.-S."/>
            <person name="Wu M."/>
            <person name="Xu X.-W."/>
        </authorList>
    </citation>
    <scope>NUCLEOTIDE SEQUENCE [LARGE SCALE GENOMIC DNA]</scope>
    <source>
        <strain evidence="12 13">Ar-45</strain>
    </source>
</reference>
<keyword evidence="1" id="KW-0596">Phosphopantetheine</keyword>
<dbReference type="SUPFAM" id="SSF55048">
    <property type="entry name" value="Probable ACP-binding domain of malonyl-CoA ACP transacylase"/>
    <property type="match status" value="1"/>
</dbReference>
<dbReference type="InterPro" id="IPR001227">
    <property type="entry name" value="Ac_transferase_dom_sf"/>
</dbReference>
<dbReference type="CDD" id="cd05274">
    <property type="entry name" value="KR_FAS_SDR_x"/>
    <property type="match status" value="1"/>
</dbReference>
<dbReference type="InterPro" id="IPR032821">
    <property type="entry name" value="PKS_assoc"/>
</dbReference>
<evidence type="ECO:0000313" key="12">
    <source>
        <dbReference type="EMBL" id="PJE29656.1"/>
    </source>
</evidence>
<dbReference type="InterPro" id="IPR049551">
    <property type="entry name" value="PKS_DH_C"/>
</dbReference>
<dbReference type="InterPro" id="IPR050091">
    <property type="entry name" value="PKS_NRPS_Biosynth_Enz"/>
</dbReference>
<dbReference type="SMART" id="SM00822">
    <property type="entry name" value="PKS_KR"/>
    <property type="match status" value="1"/>
</dbReference>
<dbReference type="Pfam" id="PF21089">
    <property type="entry name" value="PKS_DH_N"/>
    <property type="match status" value="1"/>
</dbReference>
<dbReference type="PROSITE" id="PS50075">
    <property type="entry name" value="CARRIER"/>
    <property type="match status" value="1"/>
</dbReference>
<dbReference type="InterPro" id="IPR013154">
    <property type="entry name" value="ADH-like_N"/>
</dbReference>
<dbReference type="Gene3D" id="1.10.1200.10">
    <property type="entry name" value="ACP-like"/>
    <property type="match status" value="1"/>
</dbReference>
<evidence type="ECO:0000256" key="3">
    <source>
        <dbReference type="ARBA" id="ARBA00022679"/>
    </source>
</evidence>
<dbReference type="SUPFAM" id="SSF53901">
    <property type="entry name" value="Thiolase-like"/>
    <property type="match status" value="1"/>
</dbReference>
<evidence type="ECO:0000256" key="7">
    <source>
        <dbReference type="PROSITE-ProRule" id="PRU01363"/>
    </source>
</evidence>
<dbReference type="SUPFAM" id="SSF50129">
    <property type="entry name" value="GroES-like"/>
    <property type="match status" value="1"/>
</dbReference>
<dbReference type="Pfam" id="PF00698">
    <property type="entry name" value="Acyl_transf_1"/>
    <property type="match status" value="1"/>
</dbReference>
<dbReference type="SUPFAM" id="SSF51735">
    <property type="entry name" value="NAD(P)-binding Rossmann-fold domains"/>
    <property type="match status" value="3"/>
</dbReference>
<dbReference type="SMART" id="SM00827">
    <property type="entry name" value="PKS_AT"/>
    <property type="match status" value="1"/>
</dbReference>
<dbReference type="InterPro" id="IPR018201">
    <property type="entry name" value="Ketoacyl_synth_AS"/>
</dbReference>
<evidence type="ECO:0000256" key="5">
    <source>
        <dbReference type="ARBA" id="ARBA00023268"/>
    </source>
</evidence>
<feature type="region of interest" description="C-terminal hotdog fold" evidence="7">
    <location>
        <begin position="1084"/>
        <end position="1232"/>
    </location>
</feature>
<dbReference type="Gene3D" id="3.40.47.10">
    <property type="match status" value="1"/>
</dbReference>
<comment type="caution">
    <text evidence="12">The sequence shown here is derived from an EMBL/GenBank/DDBJ whole genome shotgun (WGS) entry which is preliminary data.</text>
</comment>
<dbReference type="PANTHER" id="PTHR43775">
    <property type="entry name" value="FATTY ACID SYNTHASE"/>
    <property type="match status" value="1"/>
</dbReference>
<dbReference type="InterPro" id="IPR016039">
    <property type="entry name" value="Thiolase-like"/>
</dbReference>
<dbReference type="SUPFAM" id="SSF52151">
    <property type="entry name" value="FabD/lysophospholipase-like"/>
    <property type="match status" value="1"/>
</dbReference>
<evidence type="ECO:0000256" key="8">
    <source>
        <dbReference type="SAM" id="MobiDB-lite"/>
    </source>
</evidence>
<feature type="region of interest" description="Disordered" evidence="8">
    <location>
        <begin position="2462"/>
        <end position="2488"/>
    </location>
</feature>
<evidence type="ECO:0000259" key="10">
    <source>
        <dbReference type="PROSITE" id="PS52004"/>
    </source>
</evidence>
<evidence type="ECO:0008006" key="14">
    <source>
        <dbReference type="Google" id="ProtNLM"/>
    </source>
</evidence>
<dbReference type="InterPro" id="IPR042104">
    <property type="entry name" value="PKS_dehydratase_sf"/>
</dbReference>
<evidence type="ECO:0000313" key="13">
    <source>
        <dbReference type="Proteomes" id="UP000231702"/>
    </source>
</evidence>
<dbReference type="InterPro" id="IPR014031">
    <property type="entry name" value="Ketoacyl_synth_C"/>
</dbReference>
<dbReference type="Pfam" id="PF14765">
    <property type="entry name" value="PS-DH"/>
    <property type="match status" value="1"/>
</dbReference>
<dbReference type="Gene3D" id="3.40.50.720">
    <property type="entry name" value="NAD(P)-binding Rossmann-like Domain"/>
    <property type="match status" value="3"/>
</dbReference>
<dbReference type="InterPro" id="IPR020841">
    <property type="entry name" value="PKS_Beta-ketoAc_synthase_dom"/>
</dbReference>
<dbReference type="Pfam" id="PF02801">
    <property type="entry name" value="Ketoacyl-synt_C"/>
    <property type="match status" value="1"/>
</dbReference>
<dbReference type="InterPro" id="IPR020843">
    <property type="entry name" value="ER"/>
</dbReference>
<evidence type="ECO:0000256" key="6">
    <source>
        <dbReference type="ARBA" id="ARBA00023315"/>
    </source>
</evidence>
<organism evidence="12 13">
    <name type="scientific">Pseudooceanicola antarcticus</name>
    <dbReference type="NCBI Taxonomy" id="1247613"/>
    <lineage>
        <taxon>Bacteria</taxon>
        <taxon>Pseudomonadati</taxon>
        <taxon>Pseudomonadota</taxon>
        <taxon>Alphaproteobacteria</taxon>
        <taxon>Rhodobacterales</taxon>
        <taxon>Paracoccaceae</taxon>
        <taxon>Pseudooceanicola</taxon>
    </lineage>
</organism>
<dbReference type="InterPro" id="IPR020806">
    <property type="entry name" value="PKS_PP-bd"/>
</dbReference>
<dbReference type="Pfam" id="PF16197">
    <property type="entry name" value="KAsynt_C_assoc"/>
    <property type="match status" value="1"/>
</dbReference>
<dbReference type="Gene3D" id="3.40.366.10">
    <property type="entry name" value="Malonyl-Coenzyme A Acyl Carrier Protein, domain 2"/>
    <property type="match status" value="1"/>
</dbReference>
<dbReference type="Gene3D" id="3.10.129.110">
    <property type="entry name" value="Polyketide synthase dehydratase"/>
    <property type="match status" value="1"/>
</dbReference>
<evidence type="ECO:0000256" key="1">
    <source>
        <dbReference type="ARBA" id="ARBA00022450"/>
    </source>
</evidence>
<dbReference type="InterPro" id="IPR057326">
    <property type="entry name" value="KR_dom"/>
</dbReference>
<dbReference type="InterPro" id="IPR036736">
    <property type="entry name" value="ACP-like_sf"/>
</dbReference>
<dbReference type="CDD" id="cd05195">
    <property type="entry name" value="enoyl_red"/>
    <property type="match status" value="1"/>
</dbReference>
<evidence type="ECO:0000259" key="9">
    <source>
        <dbReference type="PROSITE" id="PS50075"/>
    </source>
</evidence>
<keyword evidence="2" id="KW-0597">Phosphoprotein</keyword>
<dbReference type="PROSITE" id="PS00606">
    <property type="entry name" value="KS3_1"/>
    <property type="match status" value="1"/>
</dbReference>
<feature type="active site" description="Proton donor; for dehydratase activity" evidence="7">
    <location>
        <position position="1147"/>
    </location>
</feature>
<dbReference type="EMBL" id="PGTD01000015">
    <property type="protein sequence ID" value="PJE29656.1"/>
    <property type="molecule type" value="Genomic_DNA"/>
</dbReference>
<dbReference type="Pfam" id="PF08240">
    <property type="entry name" value="ADH_N"/>
    <property type="match status" value="1"/>
</dbReference>
<feature type="domain" description="Carrier" evidence="9">
    <location>
        <begin position="2367"/>
        <end position="2444"/>
    </location>
</feature>
<name>A0ABX4MRL4_9RHOB</name>
<keyword evidence="3" id="KW-0808">Transferase</keyword>
<feature type="domain" description="PKS/mFAS DH" evidence="11">
    <location>
        <begin position="953"/>
        <end position="1232"/>
    </location>
</feature>
<feature type="domain" description="Ketosynthase family 3 (KS3)" evidence="10">
    <location>
        <begin position="60"/>
        <end position="479"/>
    </location>
</feature>
<dbReference type="InterPro" id="IPR049552">
    <property type="entry name" value="PKS_DH_N"/>
</dbReference>
<dbReference type="InterPro" id="IPR036291">
    <property type="entry name" value="NAD(P)-bd_dom_sf"/>
</dbReference>
<dbReference type="InterPro" id="IPR016035">
    <property type="entry name" value="Acyl_Trfase/lysoPLipase"/>
</dbReference>
<dbReference type="PANTHER" id="PTHR43775:SF37">
    <property type="entry name" value="SI:DKEY-61P9.11"/>
    <property type="match status" value="1"/>
</dbReference>
<proteinExistence type="predicted"/>
<dbReference type="SUPFAM" id="SSF47336">
    <property type="entry name" value="ACP-like"/>
    <property type="match status" value="1"/>
</dbReference>
<keyword evidence="6" id="KW-0012">Acyltransferase</keyword>
<evidence type="ECO:0000256" key="2">
    <source>
        <dbReference type="ARBA" id="ARBA00022553"/>
    </source>
</evidence>
<accession>A0ABX4MRL4</accession>
<gene>
    <name evidence="12" type="ORF">CVM39_07040</name>
</gene>
<dbReference type="InterPro" id="IPR013968">
    <property type="entry name" value="PKS_KR"/>
</dbReference>
<dbReference type="Proteomes" id="UP000231702">
    <property type="component" value="Unassembled WGS sequence"/>
</dbReference>
<dbReference type="SMART" id="SM00829">
    <property type="entry name" value="PKS_ER"/>
    <property type="match status" value="1"/>
</dbReference>
<dbReference type="PROSITE" id="PS52004">
    <property type="entry name" value="KS3_2"/>
    <property type="match status" value="1"/>
</dbReference>